<reference evidence="5 7" key="2">
    <citation type="submission" date="2023-06" db="EMBL/GenBank/DDBJ databases">
        <title>Itaconate inhibition of nontuberculous mycobacteria.</title>
        <authorList>
            <person name="Breen P."/>
            <person name="Zimbric M."/>
            <person name="Caverly L."/>
        </authorList>
    </citation>
    <scope>NUCLEOTIDE SEQUENCE [LARGE SCALE GENOMIC DNA]</scope>
    <source>
        <strain evidence="5 7">FLAC1071</strain>
    </source>
</reference>
<feature type="signal peptide" evidence="3">
    <location>
        <begin position="1"/>
        <end position="24"/>
    </location>
</feature>
<feature type="transmembrane region" description="Helical" evidence="2">
    <location>
        <begin position="51"/>
        <end position="69"/>
    </location>
</feature>
<feature type="region of interest" description="Disordered" evidence="1">
    <location>
        <begin position="27"/>
        <end position="47"/>
    </location>
</feature>
<dbReference type="NCBIfam" id="NF041742">
    <property type="entry name" value="WGxxGxxG_fam"/>
    <property type="match status" value="1"/>
</dbReference>
<feature type="compositionally biased region" description="Low complexity" evidence="1">
    <location>
        <begin position="27"/>
        <end position="40"/>
    </location>
</feature>
<keyword evidence="2" id="KW-1133">Transmembrane helix</keyword>
<dbReference type="Proteomes" id="UP000198286">
    <property type="component" value="Chromosome"/>
</dbReference>
<evidence type="ECO:0000313" key="4">
    <source>
        <dbReference type="EMBL" id="ASL16756.1"/>
    </source>
</evidence>
<dbReference type="AlphaFoldDB" id="A0A220YGM6"/>
<reference evidence="5" key="4">
    <citation type="submission" date="2023-06" db="EMBL/GenBank/DDBJ databases">
        <authorList>
            <person name="Spilker T."/>
        </authorList>
    </citation>
    <scope>NUCLEOTIDE SEQUENCE</scope>
    <source>
        <strain evidence="5">FLAC1071</strain>
    </source>
</reference>
<evidence type="ECO:0000313" key="5">
    <source>
        <dbReference type="EMBL" id="MDM3925676.1"/>
    </source>
</evidence>
<dbReference type="STRING" id="222805.AN480_20095"/>
<keyword evidence="7" id="KW-1185">Reference proteome</keyword>
<dbReference type="KEGG" id="mchi:AN480_20095"/>
<evidence type="ECO:0000256" key="2">
    <source>
        <dbReference type="SAM" id="Phobius"/>
    </source>
</evidence>
<dbReference type="EMBL" id="CP015267">
    <property type="protein sequence ID" value="ASL16756.1"/>
    <property type="molecule type" value="Genomic_DNA"/>
</dbReference>
<reference evidence="7" key="3">
    <citation type="submission" date="2023-06" db="EMBL/GenBank/DDBJ databases">
        <title>Itaconate inhibition of nontuberculous mycobacteria.</title>
        <authorList>
            <person name="Spilker T."/>
        </authorList>
    </citation>
    <scope>NUCLEOTIDE SEQUENCE [LARGE SCALE GENOMIC DNA]</scope>
    <source>
        <strain evidence="7">FLAC1071</strain>
    </source>
</reference>
<evidence type="ECO:0000313" key="7">
    <source>
        <dbReference type="Proteomes" id="UP001529272"/>
    </source>
</evidence>
<dbReference type="RefSeq" id="WP_042912835.1">
    <property type="nucleotide sequence ID" value="NZ_CP012885.2"/>
</dbReference>
<keyword evidence="2" id="KW-0472">Membrane</keyword>
<gene>
    <name evidence="4" type="ORF">MYCOZU2_04388</name>
    <name evidence="5" type="ORF">QRB35_06510</name>
</gene>
<dbReference type="Proteomes" id="UP001529272">
    <property type="component" value="Unassembled WGS sequence"/>
</dbReference>
<reference evidence="4 6" key="1">
    <citation type="journal article" date="2017" name="Lancet Infect. Dis.">
        <title>Global outbreak of severe Mycobacterium chimaera disease after cardiac surgery: a molecular epidemiological study.</title>
        <authorList>
            <person name="van Ingen J."/>
            <person name="Kohl T."/>
            <person name="Kranzer K."/>
            <person name="Hasse B."/>
            <person name="Keller P."/>
            <person name="Szafranska A."/>
            <person name="Hillemann D."/>
            <person name="Chand M."/>
            <person name="Schreiber P."/>
            <person name="Sommerstein R."/>
            <person name="Berger C."/>
            <person name="Genoni M."/>
            <person name="Ruegg C."/>
            <person name="Troillet N."/>
            <person name="Widmer A.F."/>
            <person name="Becker S.L."/>
            <person name="Herrmann M."/>
            <person name="Eckmanns T."/>
            <person name="Haller S."/>
            <person name="Hoeller C."/>
            <person name="Debast S.B."/>
            <person name="Wolfhagen M.J."/>
            <person name="Hopman J."/>
            <person name="Kluytmans J."/>
            <person name="Langelaar M."/>
            <person name="Notermans D.W."/>
            <person name="ten Oever J."/>
            <person name="van den Barselaar P."/>
            <person name="Vonk A.B.A."/>
            <person name="Vos M.C."/>
            <person name="Ahmed N."/>
            <person name="Brown T."/>
            <person name="Crook D."/>
            <person name="Lamagni T."/>
            <person name="Phin N."/>
            <person name="Smith E.G."/>
            <person name="Zambon M."/>
            <person name="Serr A."/>
            <person name="Goetting T."/>
            <person name="Ebner W."/>
            <person name="Thuermer A."/>
            <person name="Utpatel C."/>
            <person name="Sproer C."/>
            <person name="Bunk B."/>
            <person name="Nubel U."/>
            <person name="Bloemberg G."/>
            <person name="Bottger E."/>
            <person name="Niemann S."/>
            <person name="Wagner D."/>
            <person name="Sax H."/>
        </authorList>
    </citation>
    <scope>NUCLEOTIDE SEQUENCE [LARGE SCALE GENOMIC DNA]</scope>
    <source>
        <strain evidence="4 6">ZUERICH-2</strain>
    </source>
</reference>
<keyword evidence="2" id="KW-0812">Transmembrane</keyword>
<organism evidence="4 6">
    <name type="scientific">Mycobacterium intracellulare subsp. chimaera</name>
    <dbReference type="NCBI Taxonomy" id="222805"/>
    <lineage>
        <taxon>Bacteria</taxon>
        <taxon>Bacillati</taxon>
        <taxon>Actinomycetota</taxon>
        <taxon>Actinomycetes</taxon>
        <taxon>Mycobacteriales</taxon>
        <taxon>Mycobacteriaceae</taxon>
        <taxon>Mycobacterium</taxon>
        <taxon>Mycobacterium avium complex (MAC)</taxon>
    </lineage>
</organism>
<name>A0A220YGM6_MYCIT</name>
<evidence type="ECO:0000313" key="6">
    <source>
        <dbReference type="Proteomes" id="UP000198286"/>
    </source>
</evidence>
<proteinExistence type="predicted"/>
<protein>
    <submittedName>
        <fullName evidence="5">WGxxGxxG family protein</fullName>
    </submittedName>
</protein>
<evidence type="ECO:0000256" key="3">
    <source>
        <dbReference type="SAM" id="SignalP"/>
    </source>
</evidence>
<accession>A0A220YGM6</accession>
<dbReference type="EMBL" id="JASZZX010000003">
    <property type="protein sequence ID" value="MDM3925676.1"/>
    <property type="molecule type" value="Genomic_DNA"/>
</dbReference>
<sequence>MRRAIAIVSTTGALLFGGAGVANAAVPSAPAPSPTTTTLADNDNDQHSDNSGLWGLLGLLGLGGLAGLMRRKDAAARPGVAPTTPRDRGV</sequence>
<keyword evidence="3" id="KW-0732">Signal</keyword>
<evidence type="ECO:0000256" key="1">
    <source>
        <dbReference type="SAM" id="MobiDB-lite"/>
    </source>
</evidence>
<feature type="chain" id="PRO_5015074052" evidence="3">
    <location>
        <begin position="25"/>
        <end position="90"/>
    </location>
</feature>